<dbReference type="InterPro" id="IPR044730">
    <property type="entry name" value="RNase_H-like_dom_plant"/>
</dbReference>
<dbReference type="Pfam" id="PF13456">
    <property type="entry name" value="RVT_3"/>
    <property type="match status" value="1"/>
</dbReference>
<dbReference type="CDD" id="cd06222">
    <property type="entry name" value="RNase_H_like"/>
    <property type="match status" value="1"/>
</dbReference>
<reference evidence="2" key="1">
    <citation type="submission" date="2020-09" db="EMBL/GenBank/DDBJ databases">
        <title>Genome-Enabled Discovery of Anthraquinone Biosynthesis in Senna tora.</title>
        <authorList>
            <person name="Kang S.-H."/>
            <person name="Pandey R.P."/>
            <person name="Lee C.-M."/>
            <person name="Sim J.-S."/>
            <person name="Jeong J.-T."/>
            <person name="Choi B.-S."/>
            <person name="Jung M."/>
            <person name="Ginzburg D."/>
            <person name="Zhao K."/>
            <person name="Won S.Y."/>
            <person name="Oh T.-J."/>
            <person name="Yu Y."/>
            <person name="Kim N.-H."/>
            <person name="Lee O.R."/>
            <person name="Lee T.-H."/>
            <person name="Bashyal P."/>
            <person name="Kim T.-S."/>
            <person name="Lee W.-H."/>
            <person name="Kawkins C."/>
            <person name="Kim C.-K."/>
            <person name="Kim J.S."/>
            <person name="Ahn B.O."/>
            <person name="Rhee S.Y."/>
            <person name="Sohng J.K."/>
        </authorList>
    </citation>
    <scope>NUCLEOTIDE SEQUENCE</scope>
    <source>
        <tissue evidence="2">Leaf</tissue>
    </source>
</reference>
<sequence length="174" mass="19852">MLEGNLNSIPMFFPATKCGNGMEVSIPASFSACKLHTKRNLKVYLHESTNNLAMSCDGVARDWYGNWLYGYSKSLGNGCSAYAELWSIYFGLSTAWDRGYKKVILELDSSFVIQLIQDVSFTAYPLKRLILSIRDFLNKDWQVELNHTLREENYVAYSLAVHHAHSLPYGFKFV</sequence>
<evidence type="ECO:0000313" key="3">
    <source>
        <dbReference type="Proteomes" id="UP000634136"/>
    </source>
</evidence>
<dbReference type="PANTHER" id="PTHR47723">
    <property type="entry name" value="OS05G0353850 PROTEIN"/>
    <property type="match status" value="1"/>
</dbReference>
<dbReference type="GO" id="GO:0003676">
    <property type="term" value="F:nucleic acid binding"/>
    <property type="evidence" value="ECO:0007669"/>
    <property type="project" value="InterPro"/>
</dbReference>
<accession>A0A834XDQ0</accession>
<organism evidence="2 3">
    <name type="scientific">Senna tora</name>
    <dbReference type="NCBI Taxonomy" id="362788"/>
    <lineage>
        <taxon>Eukaryota</taxon>
        <taxon>Viridiplantae</taxon>
        <taxon>Streptophyta</taxon>
        <taxon>Embryophyta</taxon>
        <taxon>Tracheophyta</taxon>
        <taxon>Spermatophyta</taxon>
        <taxon>Magnoliopsida</taxon>
        <taxon>eudicotyledons</taxon>
        <taxon>Gunneridae</taxon>
        <taxon>Pentapetalae</taxon>
        <taxon>rosids</taxon>
        <taxon>fabids</taxon>
        <taxon>Fabales</taxon>
        <taxon>Fabaceae</taxon>
        <taxon>Caesalpinioideae</taxon>
        <taxon>Cassia clade</taxon>
        <taxon>Senna</taxon>
    </lineage>
</organism>
<dbReference type="Gene3D" id="3.30.420.10">
    <property type="entry name" value="Ribonuclease H-like superfamily/Ribonuclease H"/>
    <property type="match status" value="1"/>
</dbReference>
<dbReference type="AlphaFoldDB" id="A0A834XDQ0"/>
<dbReference type="OrthoDB" id="1391789at2759"/>
<dbReference type="SUPFAM" id="SSF53098">
    <property type="entry name" value="Ribonuclease H-like"/>
    <property type="match status" value="1"/>
</dbReference>
<dbReference type="GO" id="GO:0004523">
    <property type="term" value="F:RNA-DNA hybrid ribonuclease activity"/>
    <property type="evidence" value="ECO:0007669"/>
    <property type="project" value="InterPro"/>
</dbReference>
<comment type="caution">
    <text evidence="2">The sequence shown here is derived from an EMBL/GenBank/DDBJ whole genome shotgun (WGS) entry which is preliminary data.</text>
</comment>
<evidence type="ECO:0000259" key="1">
    <source>
        <dbReference type="Pfam" id="PF13456"/>
    </source>
</evidence>
<gene>
    <name evidence="2" type="ORF">G2W53_000319</name>
</gene>
<protein>
    <submittedName>
        <fullName evidence="2">RnaseH (Mitochondrion)</fullName>
    </submittedName>
</protein>
<dbReference type="Proteomes" id="UP000634136">
    <property type="component" value="Unassembled WGS sequence"/>
</dbReference>
<dbReference type="PANTHER" id="PTHR47723:SF19">
    <property type="entry name" value="POLYNUCLEOTIDYL TRANSFERASE, RIBONUCLEASE H-LIKE SUPERFAMILY PROTEIN"/>
    <property type="match status" value="1"/>
</dbReference>
<evidence type="ECO:0000313" key="2">
    <source>
        <dbReference type="EMBL" id="KAF7843414.1"/>
    </source>
</evidence>
<dbReference type="InterPro" id="IPR036397">
    <property type="entry name" value="RNaseH_sf"/>
</dbReference>
<dbReference type="InterPro" id="IPR012337">
    <property type="entry name" value="RNaseH-like_sf"/>
</dbReference>
<feature type="domain" description="RNase H type-1" evidence="1">
    <location>
        <begin position="57"/>
        <end position="162"/>
    </location>
</feature>
<dbReference type="InterPro" id="IPR053151">
    <property type="entry name" value="RNase_H-like"/>
</dbReference>
<name>A0A834XDQ0_9FABA</name>
<dbReference type="InterPro" id="IPR002156">
    <property type="entry name" value="RNaseH_domain"/>
</dbReference>
<proteinExistence type="predicted"/>
<dbReference type="EMBL" id="JAAIUW010000001">
    <property type="protein sequence ID" value="KAF7843414.1"/>
    <property type="molecule type" value="Genomic_DNA"/>
</dbReference>
<keyword evidence="3" id="KW-1185">Reference proteome</keyword>